<dbReference type="Proteomes" id="UP001140949">
    <property type="component" value="Unassembled WGS sequence"/>
</dbReference>
<proteinExistence type="predicted"/>
<organism evidence="1 2">
    <name type="scientific">Iris pallida</name>
    <name type="common">Sweet iris</name>
    <dbReference type="NCBI Taxonomy" id="29817"/>
    <lineage>
        <taxon>Eukaryota</taxon>
        <taxon>Viridiplantae</taxon>
        <taxon>Streptophyta</taxon>
        <taxon>Embryophyta</taxon>
        <taxon>Tracheophyta</taxon>
        <taxon>Spermatophyta</taxon>
        <taxon>Magnoliopsida</taxon>
        <taxon>Liliopsida</taxon>
        <taxon>Asparagales</taxon>
        <taxon>Iridaceae</taxon>
        <taxon>Iridoideae</taxon>
        <taxon>Irideae</taxon>
        <taxon>Iris</taxon>
    </lineage>
</organism>
<accession>A0AAX6H2K6</accession>
<dbReference type="AlphaFoldDB" id="A0AAX6H2K6"/>
<protein>
    <submittedName>
        <fullName evidence="1">cAMP-regulated phosphoprotein 21-like isoform X1</fullName>
    </submittedName>
</protein>
<name>A0AAX6H2K6_IRIPA</name>
<keyword evidence="2" id="KW-1185">Reference proteome</keyword>
<sequence length="86" mass="10051">MGLKMEQGKVMYELLKRGRRNMIKLGPTYSVVLPVQRDREKDQNNPDYDRSCRYVRGFVPSHDFSLRASSIQPSFLQYDPGFHQLG</sequence>
<evidence type="ECO:0000313" key="2">
    <source>
        <dbReference type="Proteomes" id="UP001140949"/>
    </source>
</evidence>
<evidence type="ECO:0000313" key="1">
    <source>
        <dbReference type="EMBL" id="KAJ6835043.1"/>
    </source>
</evidence>
<comment type="caution">
    <text evidence="1">The sequence shown here is derived from an EMBL/GenBank/DDBJ whole genome shotgun (WGS) entry which is preliminary data.</text>
</comment>
<gene>
    <name evidence="1" type="ORF">M6B38_123730</name>
</gene>
<reference evidence="1" key="2">
    <citation type="submission" date="2023-04" db="EMBL/GenBank/DDBJ databases">
        <authorList>
            <person name="Bruccoleri R.E."/>
            <person name="Oakeley E.J."/>
            <person name="Faust A.-M."/>
            <person name="Dessus-Babus S."/>
            <person name="Altorfer M."/>
            <person name="Burckhardt D."/>
            <person name="Oertli M."/>
            <person name="Naumann U."/>
            <person name="Petersen F."/>
            <person name="Wong J."/>
        </authorList>
    </citation>
    <scope>NUCLEOTIDE SEQUENCE</scope>
    <source>
        <strain evidence="1">GSM-AAB239-AS_SAM_17_03QT</strain>
        <tissue evidence="1">Leaf</tissue>
    </source>
</reference>
<dbReference type="EMBL" id="JANAVB010013597">
    <property type="protein sequence ID" value="KAJ6835043.1"/>
    <property type="molecule type" value="Genomic_DNA"/>
</dbReference>
<reference evidence="1" key="1">
    <citation type="journal article" date="2023" name="GigaByte">
        <title>Genome assembly of the bearded iris, Iris pallida Lam.</title>
        <authorList>
            <person name="Bruccoleri R.E."/>
            <person name="Oakeley E.J."/>
            <person name="Faust A.M.E."/>
            <person name="Altorfer M."/>
            <person name="Dessus-Babus S."/>
            <person name="Burckhardt D."/>
            <person name="Oertli M."/>
            <person name="Naumann U."/>
            <person name="Petersen F."/>
            <person name="Wong J."/>
        </authorList>
    </citation>
    <scope>NUCLEOTIDE SEQUENCE</scope>
    <source>
        <strain evidence="1">GSM-AAB239-AS_SAM_17_03QT</strain>
    </source>
</reference>